<keyword evidence="1" id="KW-0732">Signal</keyword>
<organism evidence="3 4">
    <name type="scientific">Chitinophaga dinghuensis</name>
    <dbReference type="NCBI Taxonomy" id="1539050"/>
    <lineage>
        <taxon>Bacteria</taxon>
        <taxon>Pseudomonadati</taxon>
        <taxon>Bacteroidota</taxon>
        <taxon>Chitinophagia</taxon>
        <taxon>Chitinophagales</taxon>
        <taxon>Chitinophagaceae</taxon>
        <taxon>Chitinophaga</taxon>
    </lineage>
</organism>
<comment type="caution">
    <text evidence="3">The sequence shown here is derived from an EMBL/GenBank/DDBJ whole genome shotgun (WGS) entry which is preliminary data.</text>
</comment>
<evidence type="ECO:0000313" key="4">
    <source>
        <dbReference type="Proteomes" id="UP000249819"/>
    </source>
</evidence>
<dbReference type="Proteomes" id="UP000249819">
    <property type="component" value="Unassembled WGS sequence"/>
</dbReference>
<feature type="signal peptide" evidence="1">
    <location>
        <begin position="1"/>
        <end position="22"/>
    </location>
</feature>
<protein>
    <submittedName>
        <fullName evidence="3">Uncharacterized protein DUF5077</fullName>
    </submittedName>
</protein>
<dbReference type="Pfam" id="PF11958">
    <property type="entry name" value="DUF3472"/>
    <property type="match status" value="1"/>
</dbReference>
<evidence type="ECO:0000259" key="2">
    <source>
        <dbReference type="Pfam" id="PF16871"/>
    </source>
</evidence>
<name>A0A327WAP9_9BACT</name>
<dbReference type="InterPro" id="IPR031712">
    <property type="entry name" value="DUF5077"/>
</dbReference>
<dbReference type="OrthoDB" id="617377at2"/>
<reference evidence="3 4" key="1">
    <citation type="submission" date="2018-06" db="EMBL/GenBank/DDBJ databases">
        <title>Genomic Encyclopedia of Archaeal and Bacterial Type Strains, Phase II (KMG-II): from individual species to whole genera.</title>
        <authorList>
            <person name="Goeker M."/>
        </authorList>
    </citation>
    <scope>NUCLEOTIDE SEQUENCE [LARGE SCALE GENOMIC DNA]</scope>
    <source>
        <strain evidence="3 4">DSM 29821</strain>
    </source>
</reference>
<dbReference type="InterPro" id="IPR021862">
    <property type="entry name" value="DUF3472"/>
</dbReference>
<evidence type="ECO:0000256" key="1">
    <source>
        <dbReference type="SAM" id="SignalP"/>
    </source>
</evidence>
<feature type="chain" id="PRO_5016389204" evidence="1">
    <location>
        <begin position="23"/>
        <end position="452"/>
    </location>
</feature>
<sequence length="452" mass="51603">MIRHLKRHFGMLALGFPLFASASAYNGNDTTKTFIIPANKSYVEPYREDNPVRYNQDRPSAEIRNWTESGTNISWYLYAKPAVYKVYLQGKLPAGDKSDLLLNITRTDGSFRPQQAKLHFESDSNQVYAATLNISDAGYYRFELQPKRKTGKEFLQVSQLKFVAVSGDSAEVHQTKYLSSPSVHLRFGPEDQVKREYDWLYGEITVPEGYDPMYTYYMSLGFYRGYFGIQANRSTERRVLFSVWDSSNEGVDRNKVGQTDRVTLLEKGKDVTGGGFGNEGTGGQTYRKYMWKTGDKVQFIMNMRKLPDNYVVYSAWFKDNEKDGWQYMASWKAPRETRYFDGYYSFLENFGPGNGQQTRKALYGNAWGKIAGGDWVSFNRARMTYTDGAPGQRCDYAGGQDAKQKDLFYMSSGGYSATQYNQFTTVPKGNKIPVTDLKQLEAQVDHAINNAK</sequence>
<dbReference type="AlphaFoldDB" id="A0A327WAP9"/>
<dbReference type="Pfam" id="PF16871">
    <property type="entry name" value="DUF5077"/>
    <property type="match status" value="1"/>
</dbReference>
<keyword evidence="4" id="KW-1185">Reference proteome</keyword>
<proteinExistence type="predicted"/>
<dbReference type="EMBL" id="QLMA01000001">
    <property type="protein sequence ID" value="RAJ87615.1"/>
    <property type="molecule type" value="Genomic_DNA"/>
</dbReference>
<accession>A0A327WAP9</accession>
<evidence type="ECO:0000313" key="3">
    <source>
        <dbReference type="EMBL" id="RAJ87615.1"/>
    </source>
</evidence>
<feature type="domain" description="DUF5077" evidence="2">
    <location>
        <begin position="60"/>
        <end position="161"/>
    </location>
</feature>
<gene>
    <name evidence="3" type="ORF">CLV59_101376</name>
</gene>
<dbReference type="RefSeq" id="WP_111590295.1">
    <property type="nucleotide sequence ID" value="NZ_QLMA01000001.1"/>
</dbReference>